<comment type="subcellular location">
    <subcellularLocation>
        <location evidence="1">Cell membrane</location>
        <topology evidence="1">Multi-pass membrane protein</topology>
    </subcellularLocation>
</comment>
<dbReference type="GO" id="GO:0005507">
    <property type="term" value="F:copper ion binding"/>
    <property type="evidence" value="ECO:0007669"/>
    <property type="project" value="TreeGrafter"/>
</dbReference>
<sequence>MTEVVKLNISGMHCSACSATIENNLKKVSGITNIKINAISGRAKIAFDSTKVSEQEIVELITSYGFPASKDNAKELEILYIHSLKKRLWIGIPLFLLIFILHMSGFHNAWNSTIQLILATIVQVYCGYPFYVGAKSFFKTKSADMNVLIALGTSVAYLYSLYLFVIGESNGYYFEGSSAVICFVLLGEFLKSKAKKKAGDELESLVKILPSQARILKNGKAEWIAINQIKKGDECLVVSGEKIPLDGIVIKGNAEVSSAHINGEEMPRVLEVGSEVIGGSLVLNGEITIQSSKDSNEFFVYEMLDLLELSQTQKPPIGKMADKIASIFVPSIVILSLVAFVFWWMMGMGFAFSLSIAAAILVVSCPCALGLAVPLAIVCASMRAKKSEILIKSPEIYERARQIKTIVFDKTGTLTKGEITLKNVELVEKNAEFNLNFLASLVYAMQENNPHPIAKAFLEYFKADKQAIKLQEKEYLIAKGVRAKYQKKEYFLGSLGWIEEILGRIEKIKSRENVIALCDNEKLLALFYLQDSIKNGAKEVVESLKIKGIQSVILSGDNIESVERVAKSVGISRFYAGVNPTQKAEVVAKLAQEGGVCFVGDGINDALALKQANFGISFVNATELAQEIGDVLLLKDDLKGIIKVFEISFATLSNIKQNLFFAYIYNIVLIPIAAGVLYPAFGIILQPAFAGMAMALSSVSVVSNALRITKLKLKGE</sequence>
<dbReference type="SFLD" id="SFLDG00002">
    <property type="entry name" value="C1.7:_P-type_atpase_like"/>
    <property type="match status" value="1"/>
</dbReference>
<evidence type="ECO:0000256" key="11">
    <source>
        <dbReference type="ARBA" id="ARBA00022967"/>
    </source>
</evidence>
<dbReference type="InterPro" id="IPR059000">
    <property type="entry name" value="ATPase_P-type_domA"/>
</dbReference>
<dbReference type="Gene3D" id="3.30.70.100">
    <property type="match status" value="1"/>
</dbReference>
<feature type="transmembrane region" description="Helical" evidence="15">
    <location>
        <begin position="172"/>
        <end position="190"/>
    </location>
</feature>
<dbReference type="HOGENOM" id="CLU_001771_11_2_7"/>
<dbReference type="PRINTS" id="PR00119">
    <property type="entry name" value="CATATPASE"/>
</dbReference>
<dbReference type="Pfam" id="PF00702">
    <property type="entry name" value="Hydrolase"/>
    <property type="match status" value="1"/>
</dbReference>
<keyword evidence="12 15" id="KW-1133">Transmembrane helix</keyword>
<dbReference type="InterPro" id="IPR036412">
    <property type="entry name" value="HAD-like_sf"/>
</dbReference>
<dbReference type="eggNOG" id="COG2217">
    <property type="taxonomic scope" value="Bacteria"/>
</dbReference>
<dbReference type="GO" id="GO:0005886">
    <property type="term" value="C:plasma membrane"/>
    <property type="evidence" value="ECO:0007669"/>
    <property type="project" value="UniProtKB-SubCell"/>
</dbReference>
<dbReference type="SUPFAM" id="SSF81665">
    <property type="entry name" value="Calcium ATPase, transmembrane domain M"/>
    <property type="match status" value="1"/>
</dbReference>
<dbReference type="GO" id="GO:0043682">
    <property type="term" value="F:P-type divalent copper transporter activity"/>
    <property type="evidence" value="ECO:0007669"/>
    <property type="project" value="TreeGrafter"/>
</dbReference>
<evidence type="ECO:0000256" key="9">
    <source>
        <dbReference type="ARBA" id="ARBA00022840"/>
    </source>
</evidence>
<dbReference type="SUPFAM" id="SSF56784">
    <property type="entry name" value="HAD-like"/>
    <property type="match status" value="1"/>
</dbReference>
<evidence type="ECO:0000259" key="16">
    <source>
        <dbReference type="PROSITE" id="PS50846"/>
    </source>
</evidence>
<feature type="transmembrane region" description="Helical" evidence="15">
    <location>
        <begin position="88"/>
        <end position="107"/>
    </location>
</feature>
<evidence type="ECO:0000256" key="15">
    <source>
        <dbReference type="RuleBase" id="RU362081"/>
    </source>
</evidence>
<dbReference type="GO" id="GO:0016887">
    <property type="term" value="F:ATP hydrolysis activity"/>
    <property type="evidence" value="ECO:0007669"/>
    <property type="project" value="InterPro"/>
</dbReference>
<dbReference type="PANTHER" id="PTHR43520">
    <property type="entry name" value="ATP7, ISOFORM B"/>
    <property type="match status" value="1"/>
</dbReference>
<evidence type="ECO:0000256" key="5">
    <source>
        <dbReference type="ARBA" id="ARBA00022553"/>
    </source>
</evidence>
<dbReference type="Proteomes" id="UP000007032">
    <property type="component" value="Chromosome"/>
</dbReference>
<evidence type="ECO:0000256" key="10">
    <source>
        <dbReference type="ARBA" id="ARBA00022842"/>
    </source>
</evidence>
<keyword evidence="11" id="KW-1278">Translocase</keyword>
<dbReference type="InterPro" id="IPR036163">
    <property type="entry name" value="HMA_dom_sf"/>
</dbReference>
<evidence type="ECO:0000256" key="7">
    <source>
        <dbReference type="ARBA" id="ARBA00022723"/>
    </source>
</evidence>
<evidence type="ECO:0000256" key="4">
    <source>
        <dbReference type="ARBA" id="ARBA00022475"/>
    </source>
</evidence>
<dbReference type="SFLD" id="SFLDF00027">
    <property type="entry name" value="p-type_atpase"/>
    <property type="match status" value="1"/>
</dbReference>
<name>C5ZXM4_9HELI</name>
<dbReference type="Pfam" id="PF00403">
    <property type="entry name" value="HMA"/>
    <property type="match status" value="1"/>
</dbReference>
<dbReference type="SFLD" id="SFLDS00003">
    <property type="entry name" value="Haloacid_Dehalogenase"/>
    <property type="match status" value="1"/>
</dbReference>
<dbReference type="Gene3D" id="3.40.1110.10">
    <property type="entry name" value="Calcium-transporting ATPase, cytoplasmic domain N"/>
    <property type="match status" value="1"/>
</dbReference>
<evidence type="ECO:0000256" key="2">
    <source>
        <dbReference type="ARBA" id="ARBA00006024"/>
    </source>
</evidence>
<feature type="transmembrane region" description="Helical" evidence="15">
    <location>
        <begin position="324"/>
        <end position="346"/>
    </location>
</feature>
<feature type="domain" description="HMA" evidence="16">
    <location>
        <begin position="3"/>
        <end position="69"/>
    </location>
</feature>
<feature type="transmembrane region" description="Helical" evidence="15">
    <location>
        <begin position="113"/>
        <end position="134"/>
    </location>
</feature>
<keyword evidence="13" id="KW-0406">Ion transport</keyword>
<keyword evidence="4 15" id="KW-1003">Cell membrane</keyword>
<protein>
    <submittedName>
        <fullName evidence="17">Cation-transporting ATPase, P-type</fullName>
    </submittedName>
</protein>
<dbReference type="NCBIfam" id="TIGR01512">
    <property type="entry name" value="ATPase-IB2_Cd"/>
    <property type="match status" value="1"/>
</dbReference>
<evidence type="ECO:0000313" key="18">
    <source>
        <dbReference type="Proteomes" id="UP000007032"/>
    </source>
</evidence>
<evidence type="ECO:0000256" key="3">
    <source>
        <dbReference type="ARBA" id="ARBA00022448"/>
    </source>
</evidence>
<evidence type="ECO:0000256" key="14">
    <source>
        <dbReference type="ARBA" id="ARBA00023136"/>
    </source>
</evidence>
<gene>
    <name evidence="17" type="ORF">HCAN_1182</name>
</gene>
<keyword evidence="3" id="KW-0813">Transport</keyword>
<dbReference type="OrthoDB" id="2490525at2"/>
<dbReference type="InterPro" id="IPR023298">
    <property type="entry name" value="ATPase_P-typ_TM_dom_sf"/>
</dbReference>
<dbReference type="PANTHER" id="PTHR43520:SF5">
    <property type="entry name" value="CATION-TRANSPORTING P-TYPE ATPASE-RELATED"/>
    <property type="match status" value="1"/>
</dbReference>
<dbReference type="FunFam" id="3.30.70.100:FF:000001">
    <property type="entry name" value="ATPase copper transporting beta"/>
    <property type="match status" value="1"/>
</dbReference>
<evidence type="ECO:0000256" key="13">
    <source>
        <dbReference type="ARBA" id="ARBA00023065"/>
    </source>
</evidence>
<dbReference type="RefSeq" id="WP_006656230.1">
    <property type="nucleotide sequence ID" value="NZ_CM000776.2"/>
</dbReference>
<dbReference type="CDD" id="cd00371">
    <property type="entry name" value="HMA"/>
    <property type="match status" value="1"/>
</dbReference>
<dbReference type="InterPro" id="IPR027256">
    <property type="entry name" value="P-typ_ATPase_IB"/>
</dbReference>
<keyword evidence="5" id="KW-0597">Phosphoprotein</keyword>
<dbReference type="NCBIfam" id="TIGR01494">
    <property type="entry name" value="ATPase_P-type"/>
    <property type="match status" value="1"/>
</dbReference>
<keyword evidence="7 15" id="KW-0479">Metal-binding</keyword>
<dbReference type="InterPro" id="IPR023214">
    <property type="entry name" value="HAD_sf"/>
</dbReference>
<dbReference type="SUPFAM" id="SSF55008">
    <property type="entry name" value="HMA, heavy metal-associated domain"/>
    <property type="match status" value="1"/>
</dbReference>
<keyword evidence="9 15" id="KW-0067">ATP-binding</keyword>
<dbReference type="GO" id="GO:0005524">
    <property type="term" value="F:ATP binding"/>
    <property type="evidence" value="ECO:0007669"/>
    <property type="project" value="UniProtKB-UniRule"/>
</dbReference>
<feature type="transmembrane region" description="Helical" evidence="15">
    <location>
        <begin position="146"/>
        <end position="166"/>
    </location>
</feature>
<evidence type="ECO:0000256" key="1">
    <source>
        <dbReference type="ARBA" id="ARBA00004651"/>
    </source>
</evidence>
<dbReference type="InterPro" id="IPR006121">
    <property type="entry name" value="HMA_dom"/>
</dbReference>
<dbReference type="InterPro" id="IPR044492">
    <property type="entry name" value="P_typ_ATPase_HD_dom"/>
</dbReference>
<dbReference type="Pfam" id="PF00122">
    <property type="entry name" value="E1-E2_ATPase"/>
    <property type="match status" value="1"/>
</dbReference>
<dbReference type="Gene3D" id="3.40.50.1000">
    <property type="entry name" value="HAD superfamily/HAD-like"/>
    <property type="match status" value="1"/>
</dbReference>
<proteinExistence type="inferred from homology"/>
<evidence type="ECO:0000256" key="6">
    <source>
        <dbReference type="ARBA" id="ARBA00022692"/>
    </source>
</evidence>
<dbReference type="NCBIfam" id="TIGR01511">
    <property type="entry name" value="ATPase-IB1_Cu"/>
    <property type="match status" value="1"/>
</dbReference>
<keyword evidence="10" id="KW-0460">Magnesium</keyword>
<dbReference type="InterPro" id="IPR001757">
    <property type="entry name" value="P_typ_ATPase"/>
</dbReference>
<dbReference type="PROSITE" id="PS00154">
    <property type="entry name" value="ATPASE_E1_E2"/>
    <property type="match status" value="1"/>
</dbReference>
<keyword evidence="8 15" id="KW-0547">Nucleotide-binding</keyword>
<dbReference type="STRING" id="537970.HCAN_1182"/>
<dbReference type="PRINTS" id="PR00943">
    <property type="entry name" value="CUATPASE"/>
</dbReference>
<accession>C5ZXM4</accession>
<dbReference type="InterPro" id="IPR018303">
    <property type="entry name" value="ATPase_P-typ_P_site"/>
</dbReference>
<reference evidence="17 18" key="1">
    <citation type="journal article" date="2009" name="J. Bacteriol.">
        <title>Genome sequence of the emerging pathogen Helicobacter canadensis.</title>
        <authorList>
            <person name="Loman N.J."/>
            <person name="Snyder L.A."/>
            <person name="Linton J.D."/>
            <person name="Langdon R."/>
            <person name="Lawson A.J."/>
            <person name="Weinstock G.M."/>
            <person name="Wren B.W."/>
            <person name="Pallen M.J."/>
        </authorList>
    </citation>
    <scope>NUCLEOTIDE SEQUENCE [LARGE SCALE GENOMIC DNA]</scope>
    <source>
        <strain evidence="17 18">MIT 98-5491</strain>
    </source>
</reference>
<feature type="transmembrane region" description="Helical" evidence="15">
    <location>
        <begin position="684"/>
        <end position="706"/>
    </location>
</feature>
<keyword evidence="18" id="KW-1185">Reference proteome</keyword>
<keyword evidence="6 15" id="KW-0812">Transmembrane</keyword>
<feature type="transmembrane region" description="Helical" evidence="15">
    <location>
        <begin position="352"/>
        <end position="380"/>
    </location>
</feature>
<dbReference type="InterPro" id="IPR023299">
    <property type="entry name" value="ATPase_P-typ_cyto_dom_N"/>
</dbReference>
<evidence type="ECO:0000256" key="12">
    <source>
        <dbReference type="ARBA" id="ARBA00022989"/>
    </source>
</evidence>
<organism evidence="17 18">
    <name type="scientific">Helicobacter canadensis MIT 98-5491</name>
    <dbReference type="NCBI Taxonomy" id="537970"/>
    <lineage>
        <taxon>Bacteria</taxon>
        <taxon>Pseudomonadati</taxon>
        <taxon>Campylobacterota</taxon>
        <taxon>Epsilonproteobacteria</taxon>
        <taxon>Campylobacterales</taxon>
        <taxon>Helicobacteraceae</taxon>
        <taxon>Helicobacter</taxon>
    </lineage>
</organism>
<evidence type="ECO:0000313" key="17">
    <source>
        <dbReference type="EMBL" id="EES89892.1"/>
    </source>
</evidence>
<comment type="similarity">
    <text evidence="2 15">Belongs to the cation transport ATPase (P-type) (TC 3.A.3) family. Type IB subfamily.</text>
</comment>
<dbReference type="NCBIfam" id="TIGR01525">
    <property type="entry name" value="ATPase-IB_hvy"/>
    <property type="match status" value="1"/>
</dbReference>
<dbReference type="EMBL" id="CM000776">
    <property type="protein sequence ID" value="EES89892.1"/>
    <property type="molecule type" value="Genomic_DNA"/>
</dbReference>
<dbReference type="GO" id="GO:0055070">
    <property type="term" value="P:copper ion homeostasis"/>
    <property type="evidence" value="ECO:0007669"/>
    <property type="project" value="TreeGrafter"/>
</dbReference>
<dbReference type="Gene3D" id="2.70.150.10">
    <property type="entry name" value="Calcium-transporting ATPase, cytoplasmic transduction domain A"/>
    <property type="match status" value="1"/>
</dbReference>
<feature type="transmembrane region" description="Helical" evidence="15">
    <location>
        <begin position="659"/>
        <end position="678"/>
    </location>
</feature>
<dbReference type="PROSITE" id="PS50846">
    <property type="entry name" value="HMA_2"/>
    <property type="match status" value="1"/>
</dbReference>
<keyword evidence="14 15" id="KW-0472">Membrane</keyword>
<dbReference type="AlphaFoldDB" id="C5ZXM4"/>
<evidence type="ECO:0000256" key="8">
    <source>
        <dbReference type="ARBA" id="ARBA00022741"/>
    </source>
</evidence>
<dbReference type="InterPro" id="IPR008250">
    <property type="entry name" value="ATPase_P-typ_transduc_dom_A_sf"/>
</dbReference>
<dbReference type="SUPFAM" id="SSF81653">
    <property type="entry name" value="Calcium ATPase, transduction domain A"/>
    <property type="match status" value="1"/>
</dbReference>